<keyword evidence="2" id="KW-1185">Reference proteome</keyword>
<evidence type="ECO:0000313" key="2">
    <source>
        <dbReference type="Proteomes" id="UP000724584"/>
    </source>
</evidence>
<dbReference type="Proteomes" id="UP000724584">
    <property type="component" value="Unassembled WGS sequence"/>
</dbReference>
<sequence length="2119" mass="227240">MHAMDTNGNSDGFTEGTLLLFGPQMTRLTGSHLTDLRTTILGNTELDFLTKAVRALPSQWEATVQTACPGLGAGDLGATQTQQLQQLANFFDTGELPASEPPNNVVLAPLTVVSQLAEYLRLGRRGPVQGFCVGFLAATAVASSRNREELVQLAGVAIRLAACVGAVIDLEEHKQLRQPGSLGLNAAHSVRWTSSEEKEHLEKTLASFPEVYVSCVTDIDRVTITIPEGLLAEVSQRLADGGMVAQPVGLYGRYHEASQNREVLVRELKSLCQQNVAFQFPTAENMVLPLRSTAAADGPIINQGALSNIAIDSILGEKCEWFETVRAAVAAFGDRSPIDMTPIGGPGAVPRSLAPGKAGEKSALPRQPVLVNGTSRSSEPIPRPVSEGPVRGDAIAVIGMACRYPQAPSLDEFWSLITSGRNAVGPVPHSRFRAEELWREPKGPFWGNFVQDPDAFDHRFFQVSAREAASMDPQQRLILQVAYEAIESTGYAPGHGPQRVGCYMGVGSVDYEANVASDNATAFSATGTLRAFISGKVSHHFGWTGPSVTIDTACSSSAVAIHHACKALQTKECPVAIAGGVNLITSPSLYQNLAAASFLSPTGASRAFDAQGDGYCRGEGAGVLVLKPLAQALADGDTILGTILGTAVNQGSNCTPITVPDSAAQSELYAQALAGGGVAPTEVTYVEAHGTGTPVGDPIECASIRSAFGGAHRQQELTIGSVKDVIGHTEAASGVAGCIKTLLMMQHGVIPKQPNFTRRQACHRNAAAPLGDRQPSKAHGARQQLRRRRDVRAYAAALKAYLDRQTTTPPGTTTKTQPSLQDITFHLGRRLNPSFPHIATWTTSSLPALRQDLAALASGTRPITTPPSKPTPLPIILTFGGQTGLTVHLSPYLVSHSPTLLTHLTHCNSALHTLHLPPLFPRIFDPTPYEPDDLVALHAALFSVHWATVGEAIVDAADLVTAHTRDTVHFSAAIERIVRRHPAGCVWLEAGSASPVVAMARRALPSTTTAASHVFLPLDLGSGSSSPSSGLARAVTSLWAAGTAATFWPFHGRQYPWSKHWIDFQAPGRRDTVETPAPEVGPAELALFAVDASHDDFILLCPASMYFELVIRAMKAVQGPPAKGVTQVPRLENLRILSPLALKPDGRLYLSTWNFSLFSSPLTGPTLPSPSSPRTTHALGTAAFIEADSTAVASRFRYEQIARVFGRIVNYAPHYQGVRNVVAGNGEVVGDVSPLGVSNPLAIDNFLQVAGIHVNCVTGDGREDDVFVCTGIGEVLWSDTFMHGPSGGDGGKPSNAPSWKVYSNVDAKRKNTVVNDILVLDPASGDVVLAILNAEFTRLNGASGSLPTPPPEREPVDEATPPQGSVNGHTPGPRLIDALRNLLSEVLGAELAEIQPASELADLGIKKHFSLTDVQSLSLRLEPLVSGYESTSAPTPAGSDAPPPVINGVVRNEEPSSGSETSEWLASNRQTYDTVDVYPHQAQLVVAYVPGNGLPNVKHRPRHEKDAGLLEINGDGTRRRTDRPAPQATASDLHERILQRFPQHFSEHSLLHTTGSRLAECLSGDADPISLLFGNAEARRLLGDVYTHAPMFKAGTLFLTRFLAQTLTQHLADHSGRGEIRILELGAGTGGTTSHLLEHLAASGLGHKLRYTFTDLSASLYPFMEYAVLDIEQSPPAHLLGRFDMVISTNCIHATRDLTRSCTHIRRTLREGGLLCLVELTQNLFWFDLVFGLLEGWWLFNDGRSHALASETLWQKDLLASGFDWVDWSDGASAEASILRLIVASTSPRPYPSPSPPPQIPQGPGVADSDTTTAVSTPLETLETVTFKHAGPLALQADIHYPPTPDPPNSKPRPTTLLEGPMTDVRDALAWARHTLPDAESSPRRHRSDVSVDGTRVVAVGWSTGGMLALSLGWTGPAVGVQAPEAVLGFYCPSDYEDGWWGRVNLPFGEDVEGGFDVWEGVEEAPIVEYNPPAAAQAAGGWMARRDARSRIALHMNWRAQTVPVLVHGLRKGEKGEKGTPMLPWPEPEQVVAISPLAQVRLGNYKTPTFLVHPVDDDLIPWQQAQRTVDELRARGVSAEVRIVDKAVHLFDLYRRYDRHAGAVAAISDGYEFLARSVR</sequence>
<proteinExistence type="predicted"/>
<reference evidence="1 2" key="1">
    <citation type="journal article" date="2021" name="Nat. Commun.">
        <title>Genetic determinants of endophytism in the Arabidopsis root mycobiome.</title>
        <authorList>
            <person name="Mesny F."/>
            <person name="Miyauchi S."/>
            <person name="Thiergart T."/>
            <person name="Pickel B."/>
            <person name="Atanasova L."/>
            <person name="Karlsson M."/>
            <person name="Huettel B."/>
            <person name="Barry K.W."/>
            <person name="Haridas S."/>
            <person name="Chen C."/>
            <person name="Bauer D."/>
            <person name="Andreopoulos W."/>
            <person name="Pangilinan J."/>
            <person name="LaButti K."/>
            <person name="Riley R."/>
            <person name="Lipzen A."/>
            <person name="Clum A."/>
            <person name="Drula E."/>
            <person name="Henrissat B."/>
            <person name="Kohler A."/>
            <person name="Grigoriev I.V."/>
            <person name="Martin F.M."/>
            <person name="Hacquard S."/>
        </authorList>
    </citation>
    <scope>NUCLEOTIDE SEQUENCE [LARGE SCALE GENOMIC DNA]</scope>
    <source>
        <strain evidence="1 2">MPI-SDFR-AT-0079</strain>
    </source>
</reference>
<organism evidence="1 2">
    <name type="scientific">Chaetomium tenue</name>
    <dbReference type="NCBI Taxonomy" id="1854479"/>
    <lineage>
        <taxon>Eukaryota</taxon>
        <taxon>Fungi</taxon>
        <taxon>Dikarya</taxon>
        <taxon>Ascomycota</taxon>
        <taxon>Pezizomycotina</taxon>
        <taxon>Sordariomycetes</taxon>
        <taxon>Sordariomycetidae</taxon>
        <taxon>Sordariales</taxon>
        <taxon>Chaetomiaceae</taxon>
        <taxon>Chaetomium</taxon>
    </lineage>
</organism>
<protein>
    <submittedName>
        <fullName evidence="1">Uncharacterized protein</fullName>
    </submittedName>
</protein>
<accession>A0ACB7NUU9</accession>
<comment type="caution">
    <text evidence="1">The sequence shown here is derived from an EMBL/GenBank/DDBJ whole genome shotgun (WGS) entry which is preliminary data.</text>
</comment>
<gene>
    <name evidence="1" type="ORF">F5144DRAFT_660065</name>
</gene>
<name>A0ACB7NUU9_9PEZI</name>
<evidence type="ECO:0000313" key="1">
    <source>
        <dbReference type="EMBL" id="KAH6617173.1"/>
    </source>
</evidence>
<dbReference type="EMBL" id="JAGIZQ010000007">
    <property type="protein sequence ID" value="KAH6617173.1"/>
    <property type="molecule type" value="Genomic_DNA"/>
</dbReference>